<organism evidence="4 5">
    <name type="scientific">Clonostachys solani</name>
    <dbReference type="NCBI Taxonomy" id="160281"/>
    <lineage>
        <taxon>Eukaryota</taxon>
        <taxon>Fungi</taxon>
        <taxon>Dikarya</taxon>
        <taxon>Ascomycota</taxon>
        <taxon>Pezizomycotina</taxon>
        <taxon>Sordariomycetes</taxon>
        <taxon>Hypocreomycetidae</taxon>
        <taxon>Hypocreales</taxon>
        <taxon>Bionectriaceae</taxon>
        <taxon>Clonostachys</taxon>
    </lineage>
</organism>
<feature type="domain" description="DUF7580" evidence="3">
    <location>
        <begin position="188"/>
        <end position="504"/>
    </location>
</feature>
<dbReference type="Gene3D" id="3.40.50.1580">
    <property type="entry name" value="Nucleoside phosphorylase domain"/>
    <property type="match status" value="1"/>
</dbReference>
<reference evidence="5" key="1">
    <citation type="submission" date="2019-06" db="EMBL/GenBank/DDBJ databases">
        <authorList>
            <person name="Broberg M."/>
        </authorList>
    </citation>
    <scope>NUCLEOTIDE SEQUENCE [LARGE SCALE GENOMIC DNA]</scope>
</reference>
<protein>
    <recommendedName>
        <fullName evidence="6">Nucleoside phosphorylase domain-containing protein</fullName>
    </recommendedName>
</protein>
<evidence type="ECO:0000313" key="5">
    <source>
        <dbReference type="Proteomes" id="UP000775872"/>
    </source>
</evidence>
<dbReference type="SUPFAM" id="SSF53167">
    <property type="entry name" value="Purine and uridine phosphorylases"/>
    <property type="match status" value="1"/>
</dbReference>
<name>A0A9P0EQ78_9HYPO</name>
<dbReference type="Pfam" id="PF24476">
    <property type="entry name" value="DUF7580"/>
    <property type="match status" value="1"/>
</dbReference>
<evidence type="ECO:0000259" key="3">
    <source>
        <dbReference type="Pfam" id="PF24476"/>
    </source>
</evidence>
<dbReference type="AlphaFoldDB" id="A0A9P0EQ78"/>
<dbReference type="InterPro" id="IPR053137">
    <property type="entry name" value="NLR-like"/>
</dbReference>
<gene>
    <name evidence="4" type="ORF">CSOL1703_00008580</name>
</gene>
<comment type="caution">
    <text evidence="4">The sequence shown here is derived from an EMBL/GenBank/DDBJ whole genome shotgun (WGS) entry which is preliminary data.</text>
</comment>
<dbReference type="GO" id="GO:0003824">
    <property type="term" value="F:catalytic activity"/>
    <property type="evidence" value="ECO:0007669"/>
    <property type="project" value="InterPro"/>
</dbReference>
<evidence type="ECO:0000259" key="2">
    <source>
        <dbReference type="Pfam" id="PF01048"/>
    </source>
</evidence>
<dbReference type="InterPro" id="IPR000845">
    <property type="entry name" value="Nucleoside_phosphorylase_d"/>
</dbReference>
<dbReference type="Pfam" id="PF01048">
    <property type="entry name" value="PNP_UDP_1"/>
    <property type="match status" value="1"/>
</dbReference>
<reference evidence="4 5" key="2">
    <citation type="submission" date="2021-10" db="EMBL/GenBank/DDBJ databases">
        <authorList>
            <person name="Piombo E."/>
        </authorList>
    </citation>
    <scope>NUCLEOTIDE SEQUENCE [LARGE SCALE GENOMIC DNA]</scope>
</reference>
<dbReference type="OrthoDB" id="5129440at2759"/>
<dbReference type="EMBL" id="CABFOC020000082">
    <property type="protein sequence ID" value="CAH0058102.1"/>
    <property type="molecule type" value="Genomic_DNA"/>
</dbReference>
<feature type="region of interest" description="Disordered" evidence="1">
    <location>
        <begin position="517"/>
        <end position="557"/>
    </location>
</feature>
<dbReference type="InterPro" id="IPR056002">
    <property type="entry name" value="DUF7580"/>
</dbReference>
<evidence type="ECO:0000256" key="1">
    <source>
        <dbReference type="SAM" id="MobiDB-lite"/>
    </source>
</evidence>
<dbReference type="InterPro" id="IPR035994">
    <property type="entry name" value="Nucleoside_phosphorylase_sf"/>
</dbReference>
<dbReference type="Proteomes" id="UP000775872">
    <property type="component" value="Unassembled WGS sequence"/>
</dbReference>
<evidence type="ECO:0000313" key="4">
    <source>
        <dbReference type="EMBL" id="CAH0058102.1"/>
    </source>
</evidence>
<sequence length="959" mass="107867">MSVRIFDLEEWRTLKAAQHFMLKAVESTLADTTIPSRQLGISADQVDKLRFLRYEFMKLAISIEFDKEIRPQVAAHFKRETYKIFSYLETVLVTQLLSSQPAKHHKFPALWELEYIFSSNEGREAPTLSALLVLPHQNLDSWFAILDNLTAFNKTAENLFWAPPLTSAPSFGDALQNTLSAGLVRKSGVETTLECLEEHFSKCPRQPAHEHGILLQASRKKWKAEETTDTSNALFLSSCAHPSAWQEAECSHQERSVNSENSYVITDICDSIAEYLQYNDTLHLMTLNNTLYKIDGACAPGLEAVPKRTIQYLLDHQMLIPWSAGLESSAPLKIRDKRELALNLAWCFVHLFDFKWMENGWSADRIYILSSTADSPAPMVTEIPPYITCQQPNTEEPKQQADMGKLFSGSVFLSLAKLLVEIEIGRSISIEEKDKFGNPSLWLTIRKIIKENQLSLACDDYIWAIDGCLDLHRNFDRLVRNKPESSPGEIIYKMIVAYLENDWKNYQRKTLKRRRSELSLDESHSTSMGPKKANFDVRVSSQAQAQDKGTPLPAYIPPKRLRSRTKFLEVDYELEKRSVVSRDSFNVETHSPPTCREEFEIAIICALGHEYTAVEDVIDQFWDDDGDNYGKLQGDPNHYTTGRIGQHNIVLVLLPEMGKANASSAANSLRLSYTGVKLALVIGICGAVPKNGDEDIMLGDVIIGEKVVQHDFGRRYGDKFYRKSHHLGKANKDVSSITGKYKTPRSKKNVENHAAEILKDLRSRIATAGRQGEYDDPGYASDRLFKPDYRHRHTVSPACICASCLKDADPTCSVALVSTCEELQCDEKEMIHREPRSSSMRTPIIHIGAIASGDTVMKSGIHRDTMANELGVIAFEMEGCGVWEELPCLVIKGVCDYADSHKDKVWQKFAAASAASVAKAVIHRYIKTDKASGSSSRGSELSIDDRWEINTNGQSYLSG</sequence>
<keyword evidence="5" id="KW-1185">Reference proteome</keyword>
<proteinExistence type="predicted"/>
<feature type="domain" description="Nucleoside phosphorylase" evidence="2">
    <location>
        <begin position="600"/>
        <end position="717"/>
    </location>
</feature>
<evidence type="ECO:0008006" key="6">
    <source>
        <dbReference type="Google" id="ProtNLM"/>
    </source>
</evidence>
<dbReference type="GO" id="GO:0009116">
    <property type="term" value="P:nucleoside metabolic process"/>
    <property type="evidence" value="ECO:0007669"/>
    <property type="project" value="InterPro"/>
</dbReference>
<dbReference type="PANTHER" id="PTHR46082:SF6">
    <property type="entry name" value="AAA+ ATPASE DOMAIN-CONTAINING PROTEIN-RELATED"/>
    <property type="match status" value="1"/>
</dbReference>
<accession>A0A9P0EQ78</accession>
<dbReference type="PANTHER" id="PTHR46082">
    <property type="entry name" value="ATP/GTP-BINDING PROTEIN-RELATED"/>
    <property type="match status" value="1"/>
</dbReference>